<gene>
    <name evidence="1" type="ORF">D5R40_22495</name>
</gene>
<sequence length="109" mass="12588">METEVTLLNNDDVLSTSASLLMFQCTFQVSEYITMILARLESENLFDDGLECQLLRPGDYWRKGKVKFRLEFFTETEEELYEAVDPISQPSAYSILTSDEQPQNVGMWS</sequence>
<dbReference type="RefSeq" id="WP_124144769.1">
    <property type="nucleotide sequence ID" value="NZ_CAWOKI010000037.1"/>
</dbReference>
<dbReference type="Pfam" id="PF08872">
    <property type="entry name" value="KGK"/>
    <property type="match status" value="1"/>
</dbReference>
<dbReference type="EMBL" id="RCBY01000156">
    <property type="protein sequence ID" value="RQH32383.1"/>
    <property type="molecule type" value="Genomic_DNA"/>
</dbReference>
<evidence type="ECO:0000313" key="1">
    <source>
        <dbReference type="EMBL" id="RQH32383.1"/>
    </source>
</evidence>
<organism evidence="1 2">
    <name type="scientific">Okeania hirsuta</name>
    <dbReference type="NCBI Taxonomy" id="1458930"/>
    <lineage>
        <taxon>Bacteria</taxon>
        <taxon>Bacillati</taxon>
        <taxon>Cyanobacteriota</taxon>
        <taxon>Cyanophyceae</taxon>
        <taxon>Oscillatoriophycideae</taxon>
        <taxon>Oscillatoriales</taxon>
        <taxon>Microcoleaceae</taxon>
        <taxon>Okeania</taxon>
    </lineage>
</organism>
<protein>
    <submittedName>
        <fullName evidence="1">KGK domain-containing protein</fullName>
    </submittedName>
</protein>
<keyword evidence="2" id="KW-1185">Reference proteome</keyword>
<dbReference type="InterPro" id="IPR014971">
    <property type="entry name" value="KGK"/>
</dbReference>
<evidence type="ECO:0000313" key="2">
    <source>
        <dbReference type="Proteomes" id="UP000269154"/>
    </source>
</evidence>
<accession>A0A3N6NTV7</accession>
<dbReference type="OrthoDB" id="454733at2"/>
<comment type="caution">
    <text evidence="1">The sequence shown here is derived from an EMBL/GenBank/DDBJ whole genome shotgun (WGS) entry which is preliminary data.</text>
</comment>
<name>A0A3N6NTV7_9CYAN</name>
<dbReference type="AlphaFoldDB" id="A0A3N6NTV7"/>
<dbReference type="Proteomes" id="UP000269154">
    <property type="component" value="Unassembled WGS sequence"/>
</dbReference>
<reference evidence="1 2" key="1">
    <citation type="journal article" date="2018" name="ACS Chem. Biol.">
        <title>Ketoreductase domain dysfunction expands chemodiversity: malyngamide biosynthesis in the cyanobacterium Okeania hirsuta.</title>
        <authorList>
            <person name="Moss N.A."/>
            <person name="Leao T."/>
            <person name="Rankin M."/>
            <person name="McCullough T.M."/>
            <person name="Qu P."/>
            <person name="Korobeynikov A."/>
            <person name="Smith J.L."/>
            <person name="Gerwick L."/>
            <person name="Gerwick W.H."/>
        </authorList>
    </citation>
    <scope>NUCLEOTIDE SEQUENCE [LARGE SCALE GENOMIC DNA]</scope>
    <source>
        <strain evidence="1 2">PAB10Feb10-1</strain>
    </source>
</reference>
<proteinExistence type="predicted"/>